<feature type="domain" description="DUF11" evidence="3">
    <location>
        <begin position="259"/>
        <end position="376"/>
    </location>
</feature>
<feature type="signal peptide" evidence="2">
    <location>
        <begin position="1"/>
        <end position="33"/>
    </location>
</feature>
<dbReference type="NCBIfam" id="TIGR01451">
    <property type="entry name" value="B_ant_repeat"/>
    <property type="match status" value="1"/>
</dbReference>
<dbReference type="InterPro" id="IPR001434">
    <property type="entry name" value="OmcB-like_DUF11"/>
</dbReference>
<evidence type="ECO:0000313" key="5">
    <source>
        <dbReference type="Proteomes" id="UP000248857"/>
    </source>
</evidence>
<evidence type="ECO:0000256" key="2">
    <source>
        <dbReference type="SAM" id="SignalP"/>
    </source>
</evidence>
<organism evidence="4 5">
    <name type="scientific">Acaryochloris thomasi RCC1774</name>
    <dbReference type="NCBI Taxonomy" id="1764569"/>
    <lineage>
        <taxon>Bacteria</taxon>
        <taxon>Bacillati</taxon>
        <taxon>Cyanobacteriota</taxon>
        <taxon>Cyanophyceae</taxon>
        <taxon>Acaryochloridales</taxon>
        <taxon>Acaryochloridaceae</taxon>
        <taxon>Acaryochloris</taxon>
        <taxon>Acaryochloris thomasi</taxon>
    </lineage>
</organism>
<feature type="chain" id="PRO_5016135262" description="DUF11 domain-containing protein" evidence="2">
    <location>
        <begin position="34"/>
        <end position="522"/>
    </location>
</feature>
<gene>
    <name evidence="4" type="ORF">C1752_00249</name>
</gene>
<evidence type="ECO:0000259" key="3">
    <source>
        <dbReference type="Pfam" id="PF01345"/>
    </source>
</evidence>
<dbReference type="InterPro" id="IPR013783">
    <property type="entry name" value="Ig-like_fold"/>
</dbReference>
<dbReference type="Pfam" id="PF01345">
    <property type="entry name" value="DUF11"/>
    <property type="match status" value="1"/>
</dbReference>
<protein>
    <recommendedName>
        <fullName evidence="3">DUF11 domain-containing protein</fullName>
    </recommendedName>
</protein>
<accession>A0A2W1JYH9</accession>
<dbReference type="EMBL" id="PQWO01000001">
    <property type="protein sequence ID" value="PZD75052.1"/>
    <property type="molecule type" value="Genomic_DNA"/>
</dbReference>
<dbReference type="Proteomes" id="UP000248857">
    <property type="component" value="Unassembled WGS sequence"/>
</dbReference>
<dbReference type="SUPFAM" id="SSF117074">
    <property type="entry name" value="Hypothetical protein PA1324"/>
    <property type="match status" value="1"/>
</dbReference>
<dbReference type="Gene3D" id="2.60.40.10">
    <property type="entry name" value="Immunoglobulins"/>
    <property type="match status" value="1"/>
</dbReference>
<dbReference type="AlphaFoldDB" id="A0A2W1JYH9"/>
<dbReference type="Gene3D" id="2.60.40.740">
    <property type="match status" value="1"/>
</dbReference>
<proteinExistence type="predicted"/>
<dbReference type="InterPro" id="IPR047589">
    <property type="entry name" value="DUF11_rpt"/>
</dbReference>
<sequence>MRYSHFQLNPVSARRLMAATLMLSQVLPSVAIAQTADDAELLINNTASYRYAQTPGGNPFTGFTNTITTPVDNSLTDPRGQILGCGGALLDDYTGFSVSLFTADPSDPTGASLGSLVRLTRTELPDNPTNNIPAGIEPNSSNLNPFPLSNQDRGEYSFLLDPNRGQLDVGDTYILMVDVPDTSVFIRRQIKLEILAITPTNNRNIVSYRATALDGQPVAASGDDQIDLSETTLIADADQISLQLLAIQFAGALCPESQIQITKSGDRANAAPGDTVLYRLGIRNTSGDRLDNTTVTDVLPFGFRLLEDAVQGEVGGEIVPVTVEQNGLTVTFSTPAVLEPEAVLNIVYAAQLTPDAIRGDGENVATVAAQRVDNDLEVRDGPAINRVRINPGIASDCGTILGRVFVDKNFDGEQQPGEPGVPNSVVFMDDGNRITTDEDGLFHLKCVLPGQRVGALDLTSLPGYTLAPNAYFIERNSPSRLVRLSPGGLVRMNFGVTPTFQERSTSPVPETLNAPSSQEESQ</sequence>
<evidence type="ECO:0000256" key="1">
    <source>
        <dbReference type="SAM" id="MobiDB-lite"/>
    </source>
</evidence>
<name>A0A2W1JYH9_9CYAN</name>
<keyword evidence="5" id="KW-1185">Reference proteome</keyword>
<dbReference type="RefSeq" id="WP_233501247.1">
    <property type="nucleotide sequence ID" value="NZ_CAWNWM010000001.1"/>
</dbReference>
<keyword evidence="2" id="KW-0732">Signal</keyword>
<reference evidence="4 5" key="1">
    <citation type="journal article" date="2018" name="Sci. Rep.">
        <title>A novel species of the marine cyanobacterium Acaryochloris with a unique pigment content and lifestyle.</title>
        <authorList>
            <person name="Partensky F."/>
            <person name="Six C."/>
            <person name="Ratin M."/>
            <person name="Garczarek L."/>
            <person name="Vaulot D."/>
            <person name="Probert I."/>
            <person name="Calteau A."/>
            <person name="Gourvil P."/>
            <person name="Marie D."/>
            <person name="Grebert T."/>
            <person name="Bouchier C."/>
            <person name="Le Panse S."/>
            <person name="Gachenot M."/>
            <person name="Rodriguez F."/>
            <person name="Garrido J.L."/>
        </authorList>
    </citation>
    <scope>NUCLEOTIDE SEQUENCE [LARGE SCALE GENOMIC DNA]</scope>
    <source>
        <strain evidence="4 5">RCC1774</strain>
    </source>
</reference>
<comment type="caution">
    <text evidence="4">The sequence shown here is derived from an EMBL/GenBank/DDBJ whole genome shotgun (WGS) entry which is preliminary data.</text>
</comment>
<evidence type="ECO:0000313" key="4">
    <source>
        <dbReference type="EMBL" id="PZD75052.1"/>
    </source>
</evidence>
<feature type="region of interest" description="Disordered" evidence="1">
    <location>
        <begin position="500"/>
        <end position="522"/>
    </location>
</feature>